<evidence type="ECO:0000313" key="2">
    <source>
        <dbReference type="EMBL" id="GGZ11918.1"/>
    </source>
</evidence>
<protein>
    <recommendedName>
        <fullName evidence="4">Lipoprotein</fullName>
    </recommendedName>
</protein>
<dbReference type="Proteomes" id="UP000648075">
    <property type="component" value="Unassembled WGS sequence"/>
</dbReference>
<organism evidence="2 3">
    <name type="scientific">Novosphingobium colocasiae</name>
    <dbReference type="NCBI Taxonomy" id="1256513"/>
    <lineage>
        <taxon>Bacteria</taxon>
        <taxon>Pseudomonadati</taxon>
        <taxon>Pseudomonadota</taxon>
        <taxon>Alphaproteobacteria</taxon>
        <taxon>Sphingomonadales</taxon>
        <taxon>Sphingomonadaceae</taxon>
        <taxon>Novosphingobium</taxon>
    </lineage>
</organism>
<dbReference type="RefSeq" id="WP_189621968.1">
    <property type="nucleotide sequence ID" value="NZ_BMZA01000013.1"/>
</dbReference>
<keyword evidence="3" id="KW-1185">Reference proteome</keyword>
<sequence length="184" mass="18822">MFARSASGRPAQLRILPVLAAALAMTGCAASRDYPSLALRPAERVSGTMTPVPAETAAPAPPASVDASLAGRLSALVDSARAGDRSFATLRADAERAVAAGAGGDEFGRARLNAQVALSHMQVGRSETMAALATLDTLYATARDAQPVADTPDLQAIGAARSEVEEIVRRQDAALDSLAGRLKG</sequence>
<evidence type="ECO:0000256" key="1">
    <source>
        <dbReference type="SAM" id="SignalP"/>
    </source>
</evidence>
<feature type="signal peptide" evidence="1">
    <location>
        <begin position="1"/>
        <end position="20"/>
    </location>
</feature>
<dbReference type="AlphaFoldDB" id="A0A918PID6"/>
<dbReference type="PROSITE" id="PS51257">
    <property type="entry name" value="PROKAR_LIPOPROTEIN"/>
    <property type="match status" value="1"/>
</dbReference>
<evidence type="ECO:0000313" key="3">
    <source>
        <dbReference type="Proteomes" id="UP000648075"/>
    </source>
</evidence>
<name>A0A918PID6_9SPHN</name>
<gene>
    <name evidence="2" type="ORF">GCM10011614_28610</name>
</gene>
<reference evidence="2" key="2">
    <citation type="submission" date="2020-09" db="EMBL/GenBank/DDBJ databases">
        <authorList>
            <person name="Sun Q."/>
            <person name="Kim S."/>
        </authorList>
    </citation>
    <scope>NUCLEOTIDE SEQUENCE</scope>
    <source>
        <strain evidence="2">KCTC 32255</strain>
    </source>
</reference>
<reference evidence="2" key="1">
    <citation type="journal article" date="2014" name="Int. J. Syst. Evol. Microbiol.">
        <title>Complete genome sequence of Corynebacterium casei LMG S-19264T (=DSM 44701T), isolated from a smear-ripened cheese.</title>
        <authorList>
            <consortium name="US DOE Joint Genome Institute (JGI-PGF)"/>
            <person name="Walter F."/>
            <person name="Albersmeier A."/>
            <person name="Kalinowski J."/>
            <person name="Ruckert C."/>
        </authorList>
    </citation>
    <scope>NUCLEOTIDE SEQUENCE</scope>
    <source>
        <strain evidence="2">KCTC 32255</strain>
    </source>
</reference>
<evidence type="ECO:0008006" key="4">
    <source>
        <dbReference type="Google" id="ProtNLM"/>
    </source>
</evidence>
<feature type="chain" id="PRO_5036987833" description="Lipoprotein" evidence="1">
    <location>
        <begin position="21"/>
        <end position="184"/>
    </location>
</feature>
<accession>A0A918PID6</accession>
<proteinExistence type="predicted"/>
<keyword evidence="1" id="KW-0732">Signal</keyword>
<dbReference type="EMBL" id="BMZA01000013">
    <property type="protein sequence ID" value="GGZ11918.1"/>
    <property type="molecule type" value="Genomic_DNA"/>
</dbReference>
<comment type="caution">
    <text evidence="2">The sequence shown here is derived from an EMBL/GenBank/DDBJ whole genome shotgun (WGS) entry which is preliminary data.</text>
</comment>